<keyword evidence="3 6" id="KW-1133">Transmembrane helix</keyword>
<reference evidence="9" key="1">
    <citation type="submission" date="2017-04" db="EMBL/GenBank/DDBJ databases">
        <title>Function of individual gut microbiota members based on whole genome sequencing of pure cultures obtained from chicken caecum.</title>
        <authorList>
            <person name="Medvecky M."/>
            <person name="Cejkova D."/>
            <person name="Polansky O."/>
            <person name="Karasova D."/>
            <person name="Kubasova T."/>
            <person name="Cizek A."/>
            <person name="Rychlik I."/>
        </authorList>
    </citation>
    <scope>NUCLEOTIDE SEQUENCE [LARGE SCALE GENOMIC DNA]</scope>
    <source>
        <strain evidence="9">An90</strain>
    </source>
</reference>
<feature type="domain" description="Translocation and assembly module TamB C-terminal" evidence="7">
    <location>
        <begin position="1127"/>
        <end position="1524"/>
    </location>
</feature>
<dbReference type="RefSeq" id="WP_087403307.1">
    <property type="nucleotide sequence ID" value="NZ_NFHB01000009.1"/>
</dbReference>
<evidence type="ECO:0000313" key="8">
    <source>
        <dbReference type="EMBL" id="OUN02234.1"/>
    </source>
</evidence>
<dbReference type="PANTHER" id="PTHR36985">
    <property type="entry name" value="TRANSLOCATION AND ASSEMBLY MODULE SUBUNIT TAMB"/>
    <property type="match status" value="1"/>
</dbReference>
<dbReference type="OrthoDB" id="9811276at2"/>
<name>A0A1Y3QRH2_9BACT</name>
<evidence type="ECO:0000256" key="4">
    <source>
        <dbReference type="ARBA" id="ARBA00023136"/>
    </source>
</evidence>
<proteinExistence type="predicted"/>
<feature type="region of interest" description="Disordered" evidence="5">
    <location>
        <begin position="240"/>
        <end position="259"/>
    </location>
</feature>
<dbReference type="InterPro" id="IPR007452">
    <property type="entry name" value="TamB_C"/>
</dbReference>
<dbReference type="eggNOG" id="COG2982">
    <property type="taxonomic scope" value="Bacteria"/>
</dbReference>
<evidence type="ECO:0000313" key="9">
    <source>
        <dbReference type="Proteomes" id="UP000195772"/>
    </source>
</evidence>
<accession>A0A1Y3QRH2</accession>
<organism evidence="8 9">
    <name type="scientific">Alistipes onderdonkii</name>
    <dbReference type="NCBI Taxonomy" id="328813"/>
    <lineage>
        <taxon>Bacteria</taxon>
        <taxon>Pseudomonadati</taxon>
        <taxon>Bacteroidota</taxon>
        <taxon>Bacteroidia</taxon>
        <taxon>Bacteroidales</taxon>
        <taxon>Rikenellaceae</taxon>
        <taxon>Alistipes</taxon>
    </lineage>
</organism>
<dbReference type="PANTHER" id="PTHR36985:SF1">
    <property type="entry name" value="TRANSLOCATION AND ASSEMBLY MODULE SUBUNIT TAMB"/>
    <property type="match status" value="1"/>
</dbReference>
<evidence type="ECO:0000256" key="3">
    <source>
        <dbReference type="ARBA" id="ARBA00022989"/>
    </source>
</evidence>
<evidence type="ECO:0000256" key="2">
    <source>
        <dbReference type="ARBA" id="ARBA00022692"/>
    </source>
</evidence>
<dbReference type="Pfam" id="PF04357">
    <property type="entry name" value="TamB"/>
    <property type="match status" value="1"/>
</dbReference>
<dbReference type="GO" id="GO:0005886">
    <property type="term" value="C:plasma membrane"/>
    <property type="evidence" value="ECO:0007669"/>
    <property type="project" value="InterPro"/>
</dbReference>
<keyword evidence="4 6" id="KW-0472">Membrane</keyword>
<evidence type="ECO:0000259" key="7">
    <source>
        <dbReference type="Pfam" id="PF04357"/>
    </source>
</evidence>
<keyword evidence="2 6" id="KW-0812">Transmembrane</keyword>
<dbReference type="GO" id="GO:0009306">
    <property type="term" value="P:protein secretion"/>
    <property type="evidence" value="ECO:0007669"/>
    <property type="project" value="InterPro"/>
</dbReference>
<gene>
    <name evidence="8" type="ORF">B5G41_12800</name>
</gene>
<evidence type="ECO:0000256" key="6">
    <source>
        <dbReference type="SAM" id="Phobius"/>
    </source>
</evidence>
<dbReference type="Proteomes" id="UP000195772">
    <property type="component" value="Unassembled WGS sequence"/>
</dbReference>
<dbReference type="eggNOG" id="COG2911">
    <property type="taxonomic scope" value="Bacteria"/>
</dbReference>
<sequence length="1572" mass="169445">MLKKIIKYTLRALLVVLVVLILVPALLYIPAVQDFVRKRAVGYASRALGMDLSVERLRLSFPLRLSVDNTLLVDKADTLLSCGRLSLDVALWPLVRKEVVIRSFGLERVAARYKDSLAGMDMRLSAGLLSLDAAKADLSANTAGIASLVLSDADVRLDITQAAPKEEADSTAALPWTIGIGKLSVGNLAFGMRTAPAVSELSVRLAEGTVDECRVRLDSQQVSVKSILLNRGGYSYLTGPAVPGKEQQEAAPAPGGSTPSLPWTVRVGSVVLTGNRAEYGLLNHRPAAGFDPSFIALSTLDLAVDSIYNRGADIALQIRRMAFTERSGLTVSDMTGDIGMDASGISLAGVTLKTPFSRIEANISAGEGILALAPDSPLKAALTADVNTKDLKYLYPALIPPVLDGRIVSLALTAAGTLGDIGKAGLDISSPGHVAFTADGAARNVLDPGRMEASARFEGDFRDMAFLEALLPDSALRRRIAIPDRIRLRGTAGADKGAFSAASTLSADGGEIALQGRLDTRSEAYGIELRCDSFPLNSFLPADSLGLIDLALQAGGSGFDPLRAQTRGNIRLQVDRAEFRGRDFGGVELNANLEGGQLSGRLSDRDEALRLLLLVSGTLTERKQEVRLTGNVFDFDLAELGISPQKIGGSFALEAGASASDAGSYTARIALDSIEVRTRHRTDRIRPTSLSLSSDTTATRAKLASGDLSLAFVSPGPVDSLVPALTRSADILAQQIRAQSVDMEALKPALPDFSLRVTAGRENILNNFLKTKKVSFGALDIEGVNCDSLPVSLRIKAERLAWGGVVLDTLTAGIAQDGRRLDYFLRTANVPGNLDNVALAGLYGHVAGNRGQVNLCQKNRAGREGFRFGLDVEWNDSLVRAGVTPPDPVFGYEPWTVNPGNYLVYRYGKSIDADLDMRHGDQRFAIRTVPGEGASDDIRLDIAGLNIGSALGLLPSAPPVDGVLGTDMTLGMTPDSLTLRGDLSIAELSYDKRRFGNVDFGLYYKQDQGHMADARLTLDGAEVLTVRGDYRAERESPLDLTATIPGFPLQQANVFLPDDLIRLRGRLQAKIHAGGAADRPRLDGGVHFAQTEIRVPMIGTSFRLSSDTIRIDDSRVIFDDYTLLAPNSKPLTIGGEVDLADFSRMTADLALRASDFQAVDVARKEGTSVYGKAYLDLDATAKGPLDELVVRGNVALLGGTDINYVMQDSPMDVKERPQNIVTFVSFRELDSQGQEETSQAIRIGGMDVLMNVDINNDVQAAVDLSADGNNRIDLKGGGNLTYTMNPLGDVRLSGKYVLSGGSVRYNPPIISQKIFKITPDSYVEWIGNIADPAFNITAVETVRANVSSDGQDNRAVNFDISINIRNSLDDLEVSFGLSAPEDLTMQNQLNSLTAEQRANQAMNLLIYNTYTGPGTTAKVSSENPLNSFIQKELNQWAQNNLKGVDLSFGINSYGEDDPNGQRTDYSYRLSKNLFSNRVRAVIGGKFSTDADPSQNLKENLIDDISLEYMLTKRDNMYLKIFRHTGYESILEGEITETGVGFVIRKKLLRLGDLFKSTKPKAKKQKRNEAGTH</sequence>
<dbReference type="EMBL" id="NFHB01000009">
    <property type="protein sequence ID" value="OUN02234.1"/>
    <property type="molecule type" value="Genomic_DNA"/>
</dbReference>
<comment type="subcellular location">
    <subcellularLocation>
        <location evidence="1">Membrane</location>
        <topology evidence="1">Single-pass membrane protein</topology>
    </subcellularLocation>
</comment>
<feature type="transmembrane region" description="Helical" evidence="6">
    <location>
        <begin position="12"/>
        <end position="31"/>
    </location>
</feature>
<comment type="caution">
    <text evidence="8">The sequence shown here is derived from an EMBL/GenBank/DDBJ whole genome shotgun (WGS) entry which is preliminary data.</text>
</comment>
<protein>
    <submittedName>
        <fullName evidence="8">Translocation/assembly module TamB</fullName>
    </submittedName>
</protein>
<evidence type="ECO:0000256" key="5">
    <source>
        <dbReference type="SAM" id="MobiDB-lite"/>
    </source>
</evidence>
<evidence type="ECO:0000256" key="1">
    <source>
        <dbReference type="ARBA" id="ARBA00004167"/>
    </source>
</evidence>